<accession>A0A0J7ITF4</accession>
<dbReference type="Gene3D" id="2.180.10.10">
    <property type="entry name" value="RHS repeat-associated core"/>
    <property type="match status" value="1"/>
</dbReference>
<dbReference type="STRING" id="1304281.ACM44_14550"/>
<proteinExistence type="predicted"/>
<organism evidence="1 2">
    <name type="scientific">Chryseobacterium koreense CCUG 49689</name>
    <dbReference type="NCBI Taxonomy" id="1304281"/>
    <lineage>
        <taxon>Bacteria</taxon>
        <taxon>Pseudomonadati</taxon>
        <taxon>Bacteroidota</taxon>
        <taxon>Flavobacteriia</taxon>
        <taxon>Flavobacteriales</taxon>
        <taxon>Weeksellaceae</taxon>
        <taxon>Chryseobacterium group</taxon>
        <taxon>Chryseobacterium</taxon>
    </lineage>
</organism>
<keyword evidence="2" id="KW-1185">Reference proteome</keyword>
<dbReference type="OrthoDB" id="9814627at2"/>
<name>A0A0J7ITF4_9FLAO</name>
<evidence type="ECO:0000313" key="2">
    <source>
        <dbReference type="Proteomes" id="UP000035900"/>
    </source>
</evidence>
<protein>
    <recommendedName>
        <fullName evidence="3">Sugar-binding protein</fullName>
    </recommendedName>
</protein>
<reference evidence="1 2" key="1">
    <citation type="journal article" date="2004" name="Int. J. Syst. Evol. Microbiol.">
        <title>Kaistella koreensis gen. nov., sp. nov., a novel member of the Chryseobacterium-Bergeyella-Riemerella branch.</title>
        <authorList>
            <person name="Kim M.K."/>
            <person name="Im W.T."/>
            <person name="Shin Y.K."/>
            <person name="Lim J.H."/>
            <person name="Kim S.H."/>
            <person name="Lee B.C."/>
            <person name="Park M.Y."/>
            <person name="Lee K.Y."/>
            <person name="Lee S.T."/>
        </authorList>
    </citation>
    <scope>NUCLEOTIDE SEQUENCE [LARGE SCALE GENOMIC DNA]</scope>
    <source>
        <strain evidence="1 2">CCUG 49689</strain>
    </source>
</reference>
<dbReference type="AlphaFoldDB" id="A0A0J7ITF4"/>
<dbReference type="Proteomes" id="UP000035900">
    <property type="component" value="Unassembled WGS sequence"/>
</dbReference>
<gene>
    <name evidence="1" type="ORF">ACM44_14550</name>
</gene>
<comment type="caution">
    <text evidence="1">The sequence shown here is derived from an EMBL/GenBank/DDBJ whole genome shotgun (WGS) entry which is preliminary data.</text>
</comment>
<evidence type="ECO:0008006" key="3">
    <source>
        <dbReference type="Google" id="ProtNLM"/>
    </source>
</evidence>
<dbReference type="EMBL" id="LFNG01000046">
    <property type="protein sequence ID" value="KMQ69074.1"/>
    <property type="molecule type" value="Genomic_DNA"/>
</dbReference>
<dbReference type="PATRIC" id="fig|1304281.5.peg.3169"/>
<sequence length="285" mass="32085">MVNITEVSMIGSTYTHESLPEKITSQETSYDSQGNSLSLISEKTFNQDNNNVMKEKKTTVDGIVAETEYLYAAEKGNTKLIGKGMHSVPLEVIRTQNGIETGRIETKYDHSENYFPSSVKTIGISGVVISELKNDIYDAMGNVLQTTSKEGSPTAFIYGYSGTLLIAKIEGATYEQVMSAFGLSDSADSYKSLDIHIKSNQDIDDASEELLRQKQDEFRLKSAFKDYMVTTYTYDPLIGIKSVTSPSGSKEYYYYDAANRLIRVEDINHNIIRENRYNPHYDFIY</sequence>
<dbReference type="RefSeq" id="WP_152669398.1">
    <property type="nucleotide sequence ID" value="NZ_LFNG01000046.1"/>
</dbReference>
<evidence type="ECO:0000313" key="1">
    <source>
        <dbReference type="EMBL" id="KMQ69074.1"/>
    </source>
</evidence>